<name>A0A1M7I693_9ACTN</name>
<dbReference type="AlphaFoldDB" id="A0A1M7I693"/>
<dbReference type="RefSeq" id="WP_073499303.1">
    <property type="nucleotide sequence ID" value="NZ_FRBI01000010.1"/>
</dbReference>
<dbReference type="SMART" id="SM00867">
    <property type="entry name" value="YceI"/>
    <property type="match status" value="1"/>
</dbReference>
<dbReference type="EMBL" id="FRBI01000010">
    <property type="protein sequence ID" value="SHM36149.1"/>
    <property type="molecule type" value="Genomic_DNA"/>
</dbReference>
<sequence>MSTQVSIPGYQAGTWVIDAARSEIAFLARALGFWKTRGTFADVEGTVVLKEDPLDSSVSAVIQSASLNTGMPNRDRDLKRAGYLDAERYPTITFTSTGVRADGDGFLVDGDLTVLAATEKVTLALSPKGFETGADGTSVATFSASTQISNKALGVTKGSAFINDTTAISLEIVAVRKG</sequence>
<evidence type="ECO:0000259" key="2">
    <source>
        <dbReference type="SMART" id="SM00867"/>
    </source>
</evidence>
<dbReference type="PANTHER" id="PTHR34406">
    <property type="entry name" value="PROTEIN YCEI"/>
    <property type="match status" value="1"/>
</dbReference>
<proteinExistence type="inferred from homology"/>
<dbReference type="Gene3D" id="2.40.128.110">
    <property type="entry name" value="Lipid/polyisoprenoid-binding, YceI-like"/>
    <property type="match status" value="1"/>
</dbReference>
<dbReference type="InterPro" id="IPR007372">
    <property type="entry name" value="Lipid/polyisoprenoid-bd_YceI"/>
</dbReference>
<reference evidence="3 4" key="1">
    <citation type="submission" date="2016-11" db="EMBL/GenBank/DDBJ databases">
        <authorList>
            <person name="Jaros S."/>
            <person name="Januszkiewicz K."/>
            <person name="Wedrychowicz H."/>
        </authorList>
    </citation>
    <scope>NUCLEOTIDE SEQUENCE [LARGE SCALE GENOMIC DNA]</scope>
    <source>
        <strain evidence="3 4">CGMCC 4.2025</strain>
    </source>
</reference>
<dbReference type="PANTHER" id="PTHR34406:SF1">
    <property type="entry name" value="PROTEIN YCEI"/>
    <property type="match status" value="1"/>
</dbReference>
<comment type="similarity">
    <text evidence="1">Belongs to the UPF0312 family.</text>
</comment>
<evidence type="ECO:0000256" key="1">
    <source>
        <dbReference type="ARBA" id="ARBA00008812"/>
    </source>
</evidence>
<dbReference type="Pfam" id="PF04264">
    <property type="entry name" value="YceI"/>
    <property type="match status" value="1"/>
</dbReference>
<dbReference type="STRING" id="310782.SAMN05216499_110155"/>
<evidence type="ECO:0000313" key="3">
    <source>
        <dbReference type="EMBL" id="SHM36149.1"/>
    </source>
</evidence>
<organism evidence="3 4">
    <name type="scientific">Actinacidiphila paucisporea</name>
    <dbReference type="NCBI Taxonomy" id="310782"/>
    <lineage>
        <taxon>Bacteria</taxon>
        <taxon>Bacillati</taxon>
        <taxon>Actinomycetota</taxon>
        <taxon>Actinomycetes</taxon>
        <taxon>Kitasatosporales</taxon>
        <taxon>Streptomycetaceae</taxon>
        <taxon>Actinacidiphila</taxon>
    </lineage>
</organism>
<dbReference type="Proteomes" id="UP000184111">
    <property type="component" value="Unassembled WGS sequence"/>
</dbReference>
<dbReference type="SUPFAM" id="SSF101874">
    <property type="entry name" value="YceI-like"/>
    <property type="match status" value="1"/>
</dbReference>
<accession>A0A1M7I693</accession>
<keyword evidence="4" id="KW-1185">Reference proteome</keyword>
<feature type="domain" description="Lipid/polyisoprenoid-binding YceI-like" evidence="2">
    <location>
        <begin position="14"/>
        <end position="175"/>
    </location>
</feature>
<dbReference type="OrthoDB" id="9811006at2"/>
<protein>
    <submittedName>
        <fullName evidence="3">Polyisoprenoid-binding protein YceI</fullName>
    </submittedName>
</protein>
<gene>
    <name evidence="3" type="ORF">SAMN05216499_110155</name>
</gene>
<dbReference type="InterPro" id="IPR036761">
    <property type="entry name" value="TTHA0802/YceI-like_sf"/>
</dbReference>
<evidence type="ECO:0000313" key="4">
    <source>
        <dbReference type="Proteomes" id="UP000184111"/>
    </source>
</evidence>